<keyword evidence="2" id="KW-1133">Transmembrane helix</keyword>
<dbReference type="Pfam" id="PF03577">
    <property type="entry name" value="Peptidase_C69"/>
    <property type="match status" value="1"/>
</dbReference>
<reference evidence="4 5" key="1">
    <citation type="journal article" date="2013" name="PLoS Genet.">
        <title>Distinctive expansion of potential virulence genes in the genome of the oomycete fish pathogen Saprolegnia parasitica.</title>
        <authorList>
            <person name="Jiang R.H."/>
            <person name="de Bruijn I."/>
            <person name="Haas B.J."/>
            <person name="Belmonte R."/>
            <person name="Lobach L."/>
            <person name="Christie J."/>
            <person name="van den Ackerveken G."/>
            <person name="Bottin A."/>
            <person name="Bulone V."/>
            <person name="Diaz-Moreno S.M."/>
            <person name="Dumas B."/>
            <person name="Fan L."/>
            <person name="Gaulin E."/>
            <person name="Govers F."/>
            <person name="Grenville-Briggs L.J."/>
            <person name="Horner N.R."/>
            <person name="Levin J.Z."/>
            <person name="Mammella M."/>
            <person name="Meijer H.J."/>
            <person name="Morris P."/>
            <person name="Nusbaum C."/>
            <person name="Oome S."/>
            <person name="Phillips A.J."/>
            <person name="van Rooyen D."/>
            <person name="Rzeszutek E."/>
            <person name="Saraiva M."/>
            <person name="Secombes C.J."/>
            <person name="Seidl M.F."/>
            <person name="Snel B."/>
            <person name="Stassen J.H."/>
            <person name="Sykes S."/>
            <person name="Tripathy S."/>
            <person name="van den Berg H."/>
            <person name="Vega-Arreguin J.C."/>
            <person name="Wawra S."/>
            <person name="Young S.K."/>
            <person name="Zeng Q."/>
            <person name="Dieguez-Uribeondo J."/>
            <person name="Russ C."/>
            <person name="Tyler B.M."/>
            <person name="van West P."/>
        </authorList>
    </citation>
    <scope>NUCLEOTIDE SEQUENCE [LARGE SCALE GENOMIC DNA]</scope>
    <source>
        <strain evidence="4 5">CBS 223.65</strain>
    </source>
</reference>
<proteinExistence type="inferred from homology"/>
<dbReference type="GO" id="GO:0070004">
    <property type="term" value="F:cysteine-type exopeptidase activity"/>
    <property type="evidence" value="ECO:0007669"/>
    <property type="project" value="InterPro"/>
</dbReference>
<dbReference type="RefSeq" id="XP_012197525.1">
    <property type="nucleotide sequence ID" value="XM_012342135.1"/>
</dbReference>
<evidence type="ECO:0000256" key="2">
    <source>
        <dbReference type="SAM" id="Phobius"/>
    </source>
</evidence>
<evidence type="ECO:0000256" key="1">
    <source>
        <dbReference type="ARBA" id="ARBA00005705"/>
    </source>
</evidence>
<keyword evidence="5" id="KW-1185">Reference proteome</keyword>
<dbReference type="OMA" id="KWWIETS"/>
<keyword evidence="3" id="KW-0732">Signal</keyword>
<feature type="chain" id="PRO_5001638019" description="Peptidase" evidence="3">
    <location>
        <begin position="17"/>
        <end position="632"/>
    </location>
</feature>
<name>A0A067CQX4_SAPPC</name>
<dbReference type="VEuPathDB" id="FungiDB:SPRG_03555"/>
<organism evidence="4 5">
    <name type="scientific">Saprolegnia parasitica (strain CBS 223.65)</name>
    <dbReference type="NCBI Taxonomy" id="695850"/>
    <lineage>
        <taxon>Eukaryota</taxon>
        <taxon>Sar</taxon>
        <taxon>Stramenopiles</taxon>
        <taxon>Oomycota</taxon>
        <taxon>Saprolegniomycetes</taxon>
        <taxon>Saprolegniales</taxon>
        <taxon>Saprolegniaceae</taxon>
        <taxon>Saprolegnia</taxon>
    </lineage>
</organism>
<keyword evidence="2" id="KW-0472">Membrane</keyword>
<feature type="non-terminal residue" evidence="4">
    <location>
        <position position="1"/>
    </location>
</feature>
<evidence type="ECO:0000313" key="4">
    <source>
        <dbReference type="EMBL" id="KDO31635.1"/>
    </source>
</evidence>
<sequence length="632" mass="69320">MRLVHILGLLASSVTACTVIVAGKGATVDGSVLVSHTEDTGFGAIDLRIVRVPAMEHAAGASRSVFASSRPGYPRFVTNDRGPHYAPVDGQSLTTHVGAVPHVNKTYAYFDIDYALINEVQLSMGESTCAAKTVGWALGQPGGYNLFTINELTKIALERCDSARCAVQTMGDLAVAHGFYNDFNGNLTHPAFMSSGESVAVGDKYGEVWLFHVLTGPKNASAVWAAQRVPDDHVAAIANGFVIRQMDLSDRTNYLASENVHSFAKEMGWWHPKHGPFDFTAAYGYEKPSSPLLPLYVGRRLWRIFDVFAPSLQLEPELAYHPTLPTYPLSVRPDKKISAKDVMTLLRDHYEGTPFDLTQGLDAGPFGNPNRNGGATYNIEGGWERAISLDRTIFSFVHQVRGDLPDAIGGVTWFGLSAPHGTVFVPFSCAQSTVPNSFLQSRQSTFSTDSAWWAFQFVNNWMQLRFNVIYPEVLEKINVYQDAAFDMYAAAAAHAATLQSPAEMAAYLETKTNAFADDVVATWWQLAWHLVSKYNGGAITVGEDPTSQVSSPYPKWWIETSSFASWPGTSYILISDLRTKLSIQLSASSEHNAAGGAAIYGLVGISALGMSVLGFIWYRRLHMRRRIYRALD</sequence>
<protein>
    <recommendedName>
        <fullName evidence="6">Peptidase</fullName>
    </recommendedName>
</protein>
<evidence type="ECO:0000256" key="3">
    <source>
        <dbReference type="SAM" id="SignalP"/>
    </source>
</evidence>
<accession>A0A067CQX4</accession>
<dbReference type="GeneID" id="24126049"/>
<dbReference type="PANTHER" id="PTHR12994">
    <property type="entry name" value="SECERNIN"/>
    <property type="match status" value="1"/>
</dbReference>
<dbReference type="STRING" id="695850.A0A067CQX4"/>
<keyword evidence="2" id="KW-0812">Transmembrane</keyword>
<dbReference type="EMBL" id="KK583197">
    <property type="protein sequence ID" value="KDO31635.1"/>
    <property type="molecule type" value="Genomic_DNA"/>
</dbReference>
<feature type="signal peptide" evidence="3">
    <location>
        <begin position="1"/>
        <end position="16"/>
    </location>
</feature>
<evidence type="ECO:0000313" key="5">
    <source>
        <dbReference type="Proteomes" id="UP000030745"/>
    </source>
</evidence>
<dbReference type="KEGG" id="spar:SPRG_03555"/>
<gene>
    <name evidence="4" type="ORF">SPRG_03555</name>
</gene>
<comment type="similarity">
    <text evidence="1">Belongs to the peptidase C69 family. Secernin subfamily.</text>
</comment>
<dbReference type="OrthoDB" id="5175656at2759"/>
<dbReference type="InterPro" id="IPR005322">
    <property type="entry name" value="Peptidase_C69"/>
</dbReference>
<dbReference type="AlphaFoldDB" id="A0A067CQX4"/>
<evidence type="ECO:0008006" key="6">
    <source>
        <dbReference type="Google" id="ProtNLM"/>
    </source>
</evidence>
<dbReference type="PROSITE" id="PS51257">
    <property type="entry name" value="PROKAR_LIPOPROTEIN"/>
    <property type="match status" value="1"/>
</dbReference>
<feature type="transmembrane region" description="Helical" evidence="2">
    <location>
        <begin position="597"/>
        <end position="618"/>
    </location>
</feature>
<dbReference type="GO" id="GO:0006508">
    <property type="term" value="P:proteolysis"/>
    <property type="evidence" value="ECO:0007669"/>
    <property type="project" value="InterPro"/>
</dbReference>
<dbReference type="GO" id="GO:0016805">
    <property type="term" value="F:dipeptidase activity"/>
    <property type="evidence" value="ECO:0007669"/>
    <property type="project" value="InterPro"/>
</dbReference>
<dbReference type="PANTHER" id="PTHR12994:SF17">
    <property type="entry name" value="LD30995P"/>
    <property type="match status" value="1"/>
</dbReference>
<dbReference type="Proteomes" id="UP000030745">
    <property type="component" value="Unassembled WGS sequence"/>
</dbReference>